<reference evidence="9 10" key="1">
    <citation type="submission" date="2024-09" db="EMBL/GenBank/DDBJ databases">
        <authorList>
            <person name="Lee S.D."/>
        </authorList>
    </citation>
    <scope>NUCLEOTIDE SEQUENCE [LARGE SCALE GENOMIC DNA]</scope>
    <source>
        <strain evidence="9 10">N8-3</strain>
    </source>
</reference>
<dbReference type="InterPro" id="IPR014284">
    <property type="entry name" value="RNA_pol_sigma-70_dom"/>
</dbReference>
<dbReference type="InterPro" id="IPR007627">
    <property type="entry name" value="RNA_pol_sigma70_r2"/>
</dbReference>
<comment type="similarity">
    <text evidence="1">Belongs to the sigma-70 factor family. ECF subfamily.</text>
</comment>
<dbReference type="PANTHER" id="PTHR43133">
    <property type="entry name" value="RNA POLYMERASE ECF-TYPE SIGMA FACTO"/>
    <property type="match status" value="1"/>
</dbReference>
<feature type="domain" description="RNA polymerase sigma-70 region 2" evidence="7">
    <location>
        <begin position="31"/>
        <end position="90"/>
    </location>
</feature>
<gene>
    <name evidence="9" type="ORF">ACEZDE_26185</name>
</gene>
<dbReference type="CDD" id="cd06171">
    <property type="entry name" value="Sigma70_r4"/>
    <property type="match status" value="1"/>
</dbReference>
<dbReference type="InterPro" id="IPR013249">
    <property type="entry name" value="RNA_pol_sigma70_r4_t2"/>
</dbReference>
<accession>A0ABV6W277</accession>
<sequence>MTAAGSGARSRGPGHEPVDFQDFALGRGGQLFRTAFLLTAGDAHLAEDLVQEALGRMFARWGRLSRLENPAGYAQTVLVSVFVSQRRKRSSGELPTGILAERAGGDEAGQEDPALRVTLLAALRQLAPQDRAVLVLRYWEDRSVEETATALRLSSTAVRSRSSRALERLRAVLGGSFAEIAGF</sequence>
<evidence type="ECO:0000256" key="6">
    <source>
        <dbReference type="SAM" id="MobiDB-lite"/>
    </source>
</evidence>
<feature type="region of interest" description="Disordered" evidence="6">
    <location>
        <begin position="1"/>
        <end position="20"/>
    </location>
</feature>
<feature type="compositionally biased region" description="Low complexity" evidence="6">
    <location>
        <begin position="1"/>
        <end position="11"/>
    </location>
</feature>
<keyword evidence="2" id="KW-0805">Transcription regulation</keyword>
<dbReference type="InterPro" id="IPR013325">
    <property type="entry name" value="RNA_pol_sigma_r2"/>
</dbReference>
<name>A0ABV6W277_9ACTN</name>
<evidence type="ECO:0000259" key="8">
    <source>
        <dbReference type="Pfam" id="PF08281"/>
    </source>
</evidence>
<dbReference type="Gene3D" id="1.10.1740.10">
    <property type="match status" value="1"/>
</dbReference>
<dbReference type="NCBIfam" id="TIGR02983">
    <property type="entry name" value="SigE-fam_strep"/>
    <property type="match status" value="1"/>
</dbReference>
<evidence type="ECO:0000313" key="10">
    <source>
        <dbReference type="Proteomes" id="UP001592531"/>
    </source>
</evidence>
<evidence type="ECO:0000259" key="7">
    <source>
        <dbReference type="Pfam" id="PF04542"/>
    </source>
</evidence>
<dbReference type="SUPFAM" id="SSF88659">
    <property type="entry name" value="Sigma3 and sigma4 domains of RNA polymerase sigma factors"/>
    <property type="match status" value="1"/>
</dbReference>
<feature type="domain" description="RNA polymerase sigma factor 70 region 4 type 2" evidence="8">
    <location>
        <begin position="118"/>
        <end position="169"/>
    </location>
</feature>
<evidence type="ECO:0000256" key="3">
    <source>
        <dbReference type="ARBA" id="ARBA00023082"/>
    </source>
</evidence>
<protein>
    <submittedName>
        <fullName evidence="9">SigE family RNA polymerase sigma factor</fullName>
    </submittedName>
</protein>
<dbReference type="Pfam" id="PF08281">
    <property type="entry name" value="Sigma70_r4_2"/>
    <property type="match status" value="1"/>
</dbReference>
<dbReference type="SUPFAM" id="SSF88946">
    <property type="entry name" value="Sigma2 domain of RNA polymerase sigma factors"/>
    <property type="match status" value="1"/>
</dbReference>
<organism evidence="9 10">
    <name type="scientific">Streptacidiphilus cavernicola</name>
    <dbReference type="NCBI Taxonomy" id="3342716"/>
    <lineage>
        <taxon>Bacteria</taxon>
        <taxon>Bacillati</taxon>
        <taxon>Actinomycetota</taxon>
        <taxon>Actinomycetes</taxon>
        <taxon>Kitasatosporales</taxon>
        <taxon>Streptomycetaceae</taxon>
        <taxon>Streptacidiphilus</taxon>
    </lineage>
</organism>
<evidence type="ECO:0000256" key="5">
    <source>
        <dbReference type="ARBA" id="ARBA00023163"/>
    </source>
</evidence>
<keyword evidence="4" id="KW-0238">DNA-binding</keyword>
<dbReference type="EMBL" id="JBHFAB010000023">
    <property type="protein sequence ID" value="MFC1420101.1"/>
    <property type="molecule type" value="Genomic_DNA"/>
</dbReference>
<comment type="caution">
    <text evidence="9">The sequence shown here is derived from an EMBL/GenBank/DDBJ whole genome shotgun (WGS) entry which is preliminary data.</text>
</comment>
<evidence type="ECO:0000256" key="2">
    <source>
        <dbReference type="ARBA" id="ARBA00023015"/>
    </source>
</evidence>
<dbReference type="Gene3D" id="1.10.10.10">
    <property type="entry name" value="Winged helix-like DNA-binding domain superfamily/Winged helix DNA-binding domain"/>
    <property type="match status" value="1"/>
</dbReference>
<dbReference type="RefSeq" id="WP_380540679.1">
    <property type="nucleotide sequence ID" value="NZ_JBHFAB010000023.1"/>
</dbReference>
<keyword evidence="5" id="KW-0804">Transcription</keyword>
<dbReference type="PANTHER" id="PTHR43133:SF50">
    <property type="entry name" value="ECF RNA POLYMERASE SIGMA FACTOR SIGM"/>
    <property type="match status" value="1"/>
</dbReference>
<dbReference type="InterPro" id="IPR036388">
    <property type="entry name" value="WH-like_DNA-bd_sf"/>
</dbReference>
<dbReference type="Pfam" id="PF04542">
    <property type="entry name" value="Sigma70_r2"/>
    <property type="match status" value="1"/>
</dbReference>
<dbReference type="InterPro" id="IPR039425">
    <property type="entry name" value="RNA_pol_sigma-70-like"/>
</dbReference>
<keyword evidence="10" id="KW-1185">Reference proteome</keyword>
<evidence type="ECO:0000313" key="9">
    <source>
        <dbReference type="EMBL" id="MFC1420101.1"/>
    </source>
</evidence>
<dbReference type="NCBIfam" id="TIGR02937">
    <property type="entry name" value="sigma70-ECF"/>
    <property type="match status" value="1"/>
</dbReference>
<dbReference type="Proteomes" id="UP001592531">
    <property type="component" value="Unassembled WGS sequence"/>
</dbReference>
<keyword evidence="3" id="KW-0731">Sigma factor</keyword>
<evidence type="ECO:0000256" key="4">
    <source>
        <dbReference type="ARBA" id="ARBA00023125"/>
    </source>
</evidence>
<dbReference type="InterPro" id="IPR014325">
    <property type="entry name" value="RNA_pol_sigma-E_actinobac"/>
</dbReference>
<evidence type="ECO:0000256" key="1">
    <source>
        <dbReference type="ARBA" id="ARBA00010641"/>
    </source>
</evidence>
<proteinExistence type="inferred from homology"/>
<dbReference type="InterPro" id="IPR013324">
    <property type="entry name" value="RNA_pol_sigma_r3/r4-like"/>
</dbReference>